<evidence type="ECO:0000313" key="2">
    <source>
        <dbReference type="EMBL" id="MBZ0158215.1"/>
    </source>
</evidence>
<reference evidence="2" key="2">
    <citation type="submission" date="2021-08" db="EMBL/GenBank/DDBJ databases">
        <authorList>
            <person name="Dalcin Martins P."/>
        </authorList>
    </citation>
    <scope>NUCLEOTIDE SEQUENCE</scope>
    <source>
        <strain evidence="2">MAG_39</strain>
    </source>
</reference>
<dbReference type="EMBL" id="JAIOIV010000143">
    <property type="protein sequence ID" value="MBZ0158215.1"/>
    <property type="molecule type" value="Genomic_DNA"/>
</dbReference>
<dbReference type="InterPro" id="IPR001296">
    <property type="entry name" value="Glyco_trans_1"/>
</dbReference>
<organism evidence="2 3">
    <name type="scientific">Candidatus Nitrobium versatile</name>
    <dbReference type="NCBI Taxonomy" id="2884831"/>
    <lineage>
        <taxon>Bacteria</taxon>
        <taxon>Pseudomonadati</taxon>
        <taxon>Nitrospirota</taxon>
        <taxon>Nitrospiria</taxon>
        <taxon>Nitrospirales</taxon>
        <taxon>Nitrospiraceae</taxon>
        <taxon>Candidatus Nitrobium</taxon>
    </lineage>
</organism>
<dbReference type="Gene3D" id="3.40.50.2000">
    <property type="entry name" value="Glycogen Phosphorylase B"/>
    <property type="match status" value="2"/>
</dbReference>
<evidence type="ECO:0000259" key="1">
    <source>
        <dbReference type="Pfam" id="PF00534"/>
    </source>
</evidence>
<dbReference type="Pfam" id="PF00534">
    <property type="entry name" value="Glycos_transf_1"/>
    <property type="match status" value="1"/>
</dbReference>
<protein>
    <submittedName>
        <fullName evidence="2">Glycosyltransferase family 4 protein</fullName>
    </submittedName>
</protein>
<dbReference type="Proteomes" id="UP000705867">
    <property type="component" value="Unassembled WGS sequence"/>
</dbReference>
<accession>A0A953SDK2</accession>
<dbReference type="PANTHER" id="PTHR12526">
    <property type="entry name" value="GLYCOSYLTRANSFERASE"/>
    <property type="match status" value="1"/>
</dbReference>
<dbReference type="GO" id="GO:0016757">
    <property type="term" value="F:glycosyltransferase activity"/>
    <property type="evidence" value="ECO:0007669"/>
    <property type="project" value="InterPro"/>
</dbReference>
<sequence length="361" mass="41103">MIDGKKKLVYIIHELKPGGVECAVLSAIKTLNEKFDLKIICLGSIDQDFIAGLSAAEKKCLNEYKHGIISILKSVVSVVKFRPDYLLTSLWRSSLTGIVATLFLNKTVYVACIHSSKFQHVIERFFNTLAVRKANFVFADSNIVKEFVGRFTSSDKIRVISFLTKRDQIEFRTPNFRPDHVFRFVFIGRIAKVKRIDRAIEIIEWLVKRGVAVHFDIYGPDDGEKKRLKQIIKERRLDSNVSFFEAVSPNTVGTVFRSYNYLLHMSDREGFAMSVAEAMQNGLICFVTAVGEIPRYSADMKSAVLFESPLCDDPERCADKILRVLKDEDLCLSISRNAQKVFLSKMTYAESLSEEINNIRV</sequence>
<proteinExistence type="predicted"/>
<evidence type="ECO:0000313" key="3">
    <source>
        <dbReference type="Proteomes" id="UP000705867"/>
    </source>
</evidence>
<feature type="domain" description="Glycosyl transferase family 1" evidence="1">
    <location>
        <begin position="170"/>
        <end position="340"/>
    </location>
</feature>
<gene>
    <name evidence="2" type="ORF">K8I29_18620</name>
</gene>
<comment type="caution">
    <text evidence="2">The sequence shown here is derived from an EMBL/GenBank/DDBJ whole genome shotgun (WGS) entry which is preliminary data.</text>
</comment>
<name>A0A953SDK2_9BACT</name>
<dbReference type="CDD" id="cd03801">
    <property type="entry name" value="GT4_PimA-like"/>
    <property type="match status" value="1"/>
</dbReference>
<dbReference type="SUPFAM" id="SSF53756">
    <property type="entry name" value="UDP-Glycosyltransferase/glycogen phosphorylase"/>
    <property type="match status" value="1"/>
</dbReference>
<reference evidence="2" key="1">
    <citation type="journal article" date="2021" name="bioRxiv">
        <title>Unraveling nitrogen, sulfur and carbon metabolic pathways and microbial community transcriptional responses to substrate deprivation and toxicity stresses in a bioreactor mimicking anoxic brackish coastal sediment conditions.</title>
        <authorList>
            <person name="Martins P.D."/>
            <person name="Echeveste M.J."/>
            <person name="Arshad A."/>
            <person name="Kurth J."/>
            <person name="Ouboter H."/>
            <person name="Jetten M.S.M."/>
            <person name="Welte C.U."/>
        </authorList>
    </citation>
    <scope>NUCLEOTIDE SEQUENCE</scope>
    <source>
        <strain evidence="2">MAG_39</strain>
    </source>
</reference>
<dbReference type="AlphaFoldDB" id="A0A953SDK2"/>
<dbReference type="PANTHER" id="PTHR12526:SF630">
    <property type="entry name" value="GLYCOSYLTRANSFERASE"/>
    <property type="match status" value="1"/>
</dbReference>